<dbReference type="AlphaFoldDB" id="A0AAV4XKK0"/>
<keyword evidence="2" id="KW-1185">Reference proteome</keyword>
<comment type="caution">
    <text evidence="1">The sequence shown here is derived from an EMBL/GenBank/DDBJ whole genome shotgun (WGS) entry which is preliminary data.</text>
</comment>
<evidence type="ECO:0008006" key="3">
    <source>
        <dbReference type="Google" id="ProtNLM"/>
    </source>
</evidence>
<name>A0AAV4XKK0_CAEEX</name>
<reference evidence="1 2" key="1">
    <citation type="submission" date="2021-06" db="EMBL/GenBank/DDBJ databases">
        <title>Caerostris extrusa draft genome.</title>
        <authorList>
            <person name="Kono N."/>
            <person name="Arakawa K."/>
        </authorList>
    </citation>
    <scope>NUCLEOTIDE SEQUENCE [LARGE SCALE GENOMIC DNA]</scope>
</reference>
<evidence type="ECO:0000313" key="1">
    <source>
        <dbReference type="EMBL" id="GIY95203.1"/>
    </source>
</evidence>
<protein>
    <recommendedName>
        <fullName evidence="3">Secreted protein</fullName>
    </recommendedName>
</protein>
<gene>
    <name evidence="1" type="ORF">CEXT_671781</name>
</gene>
<organism evidence="1 2">
    <name type="scientific">Caerostris extrusa</name>
    <name type="common">Bark spider</name>
    <name type="synonym">Caerostris bankana</name>
    <dbReference type="NCBI Taxonomy" id="172846"/>
    <lineage>
        <taxon>Eukaryota</taxon>
        <taxon>Metazoa</taxon>
        <taxon>Ecdysozoa</taxon>
        <taxon>Arthropoda</taxon>
        <taxon>Chelicerata</taxon>
        <taxon>Arachnida</taxon>
        <taxon>Araneae</taxon>
        <taxon>Araneomorphae</taxon>
        <taxon>Entelegynae</taxon>
        <taxon>Araneoidea</taxon>
        <taxon>Araneidae</taxon>
        <taxon>Caerostris</taxon>
    </lineage>
</organism>
<sequence length="71" mass="8202">MCARWVPRALSDKHEAKRMMCNLTFLPAITLLTASTSSVTSYRERNLASPFRPTSKTKIWVETWITNDKEI</sequence>
<dbReference type="EMBL" id="BPLR01017883">
    <property type="protein sequence ID" value="GIY95203.1"/>
    <property type="molecule type" value="Genomic_DNA"/>
</dbReference>
<proteinExistence type="predicted"/>
<dbReference type="Proteomes" id="UP001054945">
    <property type="component" value="Unassembled WGS sequence"/>
</dbReference>
<accession>A0AAV4XKK0</accession>
<evidence type="ECO:0000313" key="2">
    <source>
        <dbReference type="Proteomes" id="UP001054945"/>
    </source>
</evidence>